<protein>
    <submittedName>
        <fullName evidence="3">Predicted protein</fullName>
    </submittedName>
</protein>
<proteinExistence type="predicted"/>
<dbReference type="GO" id="GO:0006310">
    <property type="term" value="P:DNA recombination"/>
    <property type="evidence" value="ECO:0007669"/>
    <property type="project" value="UniProtKB-KW"/>
</dbReference>
<keyword evidence="1" id="KW-0233">DNA recombination</keyword>
<evidence type="ECO:0000313" key="3">
    <source>
        <dbReference type="EMBL" id="EDR00475.1"/>
    </source>
</evidence>
<dbReference type="STRING" id="486041.B0DY78"/>
<evidence type="ECO:0000256" key="2">
    <source>
        <dbReference type="SAM" id="MobiDB-lite"/>
    </source>
</evidence>
<dbReference type="EMBL" id="DS547149">
    <property type="protein sequence ID" value="EDR00475.1"/>
    <property type="molecule type" value="Genomic_DNA"/>
</dbReference>
<gene>
    <name evidence="3" type="ORF">LACBIDRAFT_313389</name>
</gene>
<dbReference type="AlphaFoldDB" id="B0DY78"/>
<reference evidence="3 4" key="1">
    <citation type="journal article" date="2008" name="Nature">
        <title>The genome of Laccaria bicolor provides insights into mycorrhizal symbiosis.</title>
        <authorList>
            <person name="Martin F."/>
            <person name="Aerts A."/>
            <person name="Ahren D."/>
            <person name="Brun A."/>
            <person name="Danchin E.G.J."/>
            <person name="Duchaussoy F."/>
            <person name="Gibon J."/>
            <person name="Kohler A."/>
            <person name="Lindquist E."/>
            <person name="Pereda V."/>
            <person name="Salamov A."/>
            <person name="Shapiro H.J."/>
            <person name="Wuyts J."/>
            <person name="Blaudez D."/>
            <person name="Buee M."/>
            <person name="Brokstein P."/>
            <person name="Canbaeck B."/>
            <person name="Cohen D."/>
            <person name="Courty P.E."/>
            <person name="Coutinho P.M."/>
            <person name="Delaruelle C."/>
            <person name="Detter J.C."/>
            <person name="Deveau A."/>
            <person name="DiFazio S."/>
            <person name="Duplessis S."/>
            <person name="Fraissinet-Tachet L."/>
            <person name="Lucic E."/>
            <person name="Frey-Klett P."/>
            <person name="Fourrey C."/>
            <person name="Feussner I."/>
            <person name="Gay G."/>
            <person name="Grimwood J."/>
            <person name="Hoegger P.J."/>
            <person name="Jain P."/>
            <person name="Kilaru S."/>
            <person name="Labbe J."/>
            <person name="Lin Y.C."/>
            <person name="Legue V."/>
            <person name="Le Tacon F."/>
            <person name="Marmeisse R."/>
            <person name="Melayah D."/>
            <person name="Montanini B."/>
            <person name="Muratet M."/>
            <person name="Nehls U."/>
            <person name="Niculita-Hirzel H."/>
            <person name="Oudot-Le Secq M.P."/>
            <person name="Peter M."/>
            <person name="Quesneville H."/>
            <person name="Rajashekar B."/>
            <person name="Reich M."/>
            <person name="Rouhier N."/>
            <person name="Schmutz J."/>
            <person name="Yin T."/>
            <person name="Chalot M."/>
            <person name="Henrissat B."/>
            <person name="Kuees U."/>
            <person name="Lucas S."/>
            <person name="Van de Peer Y."/>
            <person name="Podila G.K."/>
            <person name="Polle A."/>
            <person name="Pukkila P.J."/>
            <person name="Richardson P.M."/>
            <person name="Rouze P."/>
            <person name="Sanders I.R."/>
            <person name="Stajich J.E."/>
            <person name="Tunlid A."/>
            <person name="Tuskan G."/>
            <person name="Grigoriev I.V."/>
        </authorList>
    </citation>
    <scope>NUCLEOTIDE SEQUENCE [LARGE SCALE GENOMIC DNA]</scope>
    <source>
        <strain evidence="4">S238N-H82 / ATCC MYA-4686</strain>
    </source>
</reference>
<dbReference type="HOGENOM" id="CLU_013901_0_1_1"/>
<dbReference type="Proteomes" id="UP000001194">
    <property type="component" value="Unassembled WGS sequence"/>
</dbReference>
<dbReference type="GeneID" id="6084510"/>
<feature type="compositionally biased region" description="Basic and acidic residues" evidence="2">
    <location>
        <begin position="496"/>
        <end position="505"/>
    </location>
</feature>
<feature type="region of interest" description="Disordered" evidence="2">
    <location>
        <begin position="471"/>
        <end position="552"/>
    </location>
</feature>
<dbReference type="InterPro" id="IPR013762">
    <property type="entry name" value="Integrase-like_cat_sf"/>
</dbReference>
<keyword evidence="4" id="KW-1185">Reference proteome</keyword>
<dbReference type="GO" id="GO:0003677">
    <property type="term" value="F:DNA binding"/>
    <property type="evidence" value="ECO:0007669"/>
    <property type="project" value="InterPro"/>
</dbReference>
<accession>B0DY78</accession>
<evidence type="ECO:0000256" key="1">
    <source>
        <dbReference type="ARBA" id="ARBA00023172"/>
    </source>
</evidence>
<feature type="compositionally biased region" description="Polar residues" evidence="2">
    <location>
        <begin position="534"/>
        <end position="543"/>
    </location>
</feature>
<name>B0DY78_LACBS</name>
<dbReference type="SUPFAM" id="SSF56349">
    <property type="entry name" value="DNA breaking-rejoining enzymes"/>
    <property type="match status" value="1"/>
</dbReference>
<dbReference type="InterPro" id="IPR011010">
    <property type="entry name" value="DNA_brk_join_enz"/>
</dbReference>
<feature type="compositionally biased region" description="Low complexity" evidence="2">
    <location>
        <begin position="517"/>
        <end position="529"/>
    </location>
</feature>
<dbReference type="Gene3D" id="1.10.443.10">
    <property type="entry name" value="Intergrase catalytic core"/>
    <property type="match status" value="1"/>
</dbReference>
<dbReference type="OrthoDB" id="2976553at2759"/>
<dbReference type="RefSeq" id="XP_001888867.1">
    <property type="nucleotide sequence ID" value="XM_001888832.1"/>
</dbReference>
<dbReference type="KEGG" id="lbc:LACBIDRAFT_313389"/>
<sequence length="660" mass="74031">MDLDTLQAVRDASLLEFGKSKNTNKAYAGHIARGKKFLANVVAERKAKGIEVCDKGIPTTELAKAFDKPPNRYSAVALEFFLVQKVFTEELSRSYAEGIQGAFADYWDKMDEQMYAGAYALDKATSIVTGCPARAPAIHDLMKAVKTRAGTKGAAATRKHAEAMSLEDLQKIMAWSEEKCPNEFFDNAPSSAQSDVALMNVHGLMRALCPTLFVLMLRVFEGLSLQNADITQGLNGPAPYHFPFFEVKLEERKNWQKQAGYDGPRTSLFRRWNLSNLQTRHRRNGHVYAPPTLVKAWLKHLESRIGRSLQPDDFIFPYISQNGTIDPKRAMSYDTFQKLLVEFAAGAGLTKVYTTHCFRRGGAQYRFMYAPIGHRWSLSIIRWWGGWAKGEQVDTMIKYLVDSLQSYETGHGNALCPIPNEADKSFMGEHINQAPPSTEEIRQWKLAMDRSLDNAVSEIVGQVTAAFAGTQLSQSPSPEPDMATTPSSNSVALQERTIRHGRDSRLSTLMPYHPRPSSRAQSLGASSSGDDTDNSAAVRSTGSNPPPIPGVVIPDVRNWRDVIRQWDIGDAGMVALKNWPKEWYQGGMKRYTGSLYSQRKKIAEEYEHLGRDEDTFRTTYPAADKSIKALLKAIRVRHNEWRRSKYGTPEERDGSQEQKD</sequence>
<dbReference type="GO" id="GO:0015074">
    <property type="term" value="P:DNA integration"/>
    <property type="evidence" value="ECO:0007669"/>
    <property type="project" value="InterPro"/>
</dbReference>
<dbReference type="InParanoid" id="B0DY78"/>
<organism evidence="4">
    <name type="scientific">Laccaria bicolor (strain S238N-H82 / ATCC MYA-4686)</name>
    <name type="common">Bicoloured deceiver</name>
    <name type="synonym">Laccaria laccata var. bicolor</name>
    <dbReference type="NCBI Taxonomy" id="486041"/>
    <lineage>
        <taxon>Eukaryota</taxon>
        <taxon>Fungi</taxon>
        <taxon>Dikarya</taxon>
        <taxon>Basidiomycota</taxon>
        <taxon>Agaricomycotina</taxon>
        <taxon>Agaricomycetes</taxon>
        <taxon>Agaricomycetidae</taxon>
        <taxon>Agaricales</taxon>
        <taxon>Agaricineae</taxon>
        <taxon>Hydnangiaceae</taxon>
        <taxon>Laccaria</taxon>
    </lineage>
</organism>
<evidence type="ECO:0000313" key="4">
    <source>
        <dbReference type="Proteomes" id="UP000001194"/>
    </source>
</evidence>